<dbReference type="InterPro" id="IPR016024">
    <property type="entry name" value="ARM-type_fold"/>
</dbReference>
<keyword evidence="3" id="KW-1185">Reference proteome</keyword>
<dbReference type="Pfam" id="PF10521">
    <property type="entry name" value="Tti2"/>
    <property type="match status" value="1"/>
</dbReference>
<organism evidence="2 3">
    <name type="scientific">Colletotrichum shisoi</name>
    <dbReference type="NCBI Taxonomy" id="2078593"/>
    <lineage>
        <taxon>Eukaryota</taxon>
        <taxon>Fungi</taxon>
        <taxon>Dikarya</taxon>
        <taxon>Ascomycota</taxon>
        <taxon>Pezizomycotina</taxon>
        <taxon>Sordariomycetes</taxon>
        <taxon>Hypocreomycetidae</taxon>
        <taxon>Glomerellales</taxon>
        <taxon>Glomerellaceae</taxon>
        <taxon>Colletotrichum</taxon>
        <taxon>Colletotrichum destructivum species complex</taxon>
    </lineage>
</organism>
<dbReference type="Proteomes" id="UP000326340">
    <property type="component" value="Unassembled WGS sequence"/>
</dbReference>
<protein>
    <submittedName>
        <fullName evidence="2">Uncharacterized protein</fullName>
    </submittedName>
</protein>
<evidence type="ECO:0000256" key="1">
    <source>
        <dbReference type="ARBA" id="ARBA00034736"/>
    </source>
</evidence>
<dbReference type="EMBL" id="PUHP01001235">
    <property type="protein sequence ID" value="TQN66352.1"/>
    <property type="molecule type" value="Genomic_DNA"/>
</dbReference>
<name>A0A5Q4BHC5_9PEZI</name>
<reference evidence="2 3" key="1">
    <citation type="journal article" date="2019" name="Sci. Rep.">
        <title>Colletotrichum shisoi sp. nov., an anthracnose pathogen of Perilla frutescens in Japan: molecular phylogenetic, morphological and genomic evidence.</title>
        <authorList>
            <person name="Gan P."/>
            <person name="Tsushima A."/>
            <person name="Hiroyama R."/>
            <person name="Narusaka M."/>
            <person name="Takano Y."/>
            <person name="Narusaka Y."/>
            <person name="Kawaradani M."/>
            <person name="Damm U."/>
            <person name="Shirasu K."/>
        </authorList>
    </citation>
    <scope>NUCLEOTIDE SEQUENCE [LARGE SCALE GENOMIC DNA]</scope>
    <source>
        <strain evidence="2 3">PG-2018a</strain>
    </source>
</reference>
<gene>
    <name evidence="2" type="ORF">CSHISOI_09084</name>
</gene>
<dbReference type="GO" id="GO:0110078">
    <property type="term" value="C:TTT Hsp90 cochaperone complex"/>
    <property type="evidence" value="ECO:0007669"/>
    <property type="project" value="InterPro"/>
</dbReference>
<comment type="similarity">
    <text evidence="1">Belongs to the TTI2 family.</text>
</comment>
<dbReference type="PANTHER" id="PTHR32226">
    <property type="entry name" value="TELO2-INTERACTING PROTEIN 2"/>
    <property type="match status" value="1"/>
</dbReference>
<accession>A0A5Q4BHC5</accession>
<dbReference type="GO" id="GO:0005829">
    <property type="term" value="C:cytosol"/>
    <property type="evidence" value="ECO:0007669"/>
    <property type="project" value="TreeGrafter"/>
</dbReference>
<evidence type="ECO:0000313" key="2">
    <source>
        <dbReference type="EMBL" id="TQN66352.1"/>
    </source>
</evidence>
<sequence length="380" mass="42341">MLREIVEAWQQAASSGKRIEEAYVLPDQYTLGNLSNDLAECESLTQIRVLEVLSLCLKRIDLIDQGSQDEKPIQHLANHAAGFLHDPAASYCVNSLALAETALDILRSLVIGFSAHLGEEDLIRVTAYSNSHDTWTTLGAASSAGDILRHSLNDDTRRKFIESTVLEHFIRPIFSRATSSRITSAGRKAYFIDDDKNWASQSAIIETQPWKTTQIHAITVFNWAVEHADESLVSKCWPLFTPVLLALMDDTETKFKRKGLLVLHNFVLRCPARLLGDTGLGEIFQQSVFPSLLSLPGSTPEDESLQLLVPAYNAIVQLAETQFTDDEARPQKTKILIKLLTEGILAGYWHASEYIRIVELLAQQIIPIELLSMVSAIMTD</sequence>
<dbReference type="InterPro" id="IPR018870">
    <property type="entry name" value="Tti2"/>
</dbReference>
<dbReference type="PANTHER" id="PTHR32226:SF2">
    <property type="entry name" value="TELO2-INTERACTING PROTEIN 2"/>
    <property type="match status" value="1"/>
</dbReference>
<evidence type="ECO:0000313" key="3">
    <source>
        <dbReference type="Proteomes" id="UP000326340"/>
    </source>
</evidence>
<dbReference type="OrthoDB" id="6417021at2759"/>
<dbReference type="GO" id="GO:0005634">
    <property type="term" value="C:nucleus"/>
    <property type="evidence" value="ECO:0007669"/>
    <property type="project" value="TreeGrafter"/>
</dbReference>
<proteinExistence type="inferred from homology"/>
<feature type="non-terminal residue" evidence="2">
    <location>
        <position position="380"/>
    </location>
</feature>
<dbReference type="SUPFAM" id="SSF48371">
    <property type="entry name" value="ARM repeat"/>
    <property type="match status" value="1"/>
</dbReference>
<comment type="caution">
    <text evidence="2">The sequence shown here is derived from an EMBL/GenBank/DDBJ whole genome shotgun (WGS) entry which is preliminary data.</text>
</comment>
<dbReference type="AlphaFoldDB" id="A0A5Q4BHC5"/>